<reference evidence="13 14" key="1">
    <citation type="submission" date="2023-05" db="EMBL/GenBank/DDBJ databases">
        <title>Microbacterium dauci sp.nov., Isolated from Carrot Rhizosphere Soil.</title>
        <authorList>
            <person name="Xiao Z."/>
            <person name="Zheng J."/>
        </authorList>
    </citation>
    <scope>NUCLEOTIDE SEQUENCE [LARGE SCALE GENOMIC DNA]</scope>
    <source>
        <strain evidence="13 14">LX3-4</strain>
    </source>
</reference>
<sequence>MPQPTPLRPTLTGSFSTPAGGNPTGAMVEAAYAHHGVLARFVNCDVPPEQLEAAVRGAVAMGWIGFNLSLPHKQAVIPLLDGLAPSATLIGAVNCVVAGADGLVGHNTDGAGFVAALREMREPRGRHVVVFGAGGAARAICVELALAGVASLRIVNRRTERAEEIARIVRENTATDATAREWTGPYTVDTDADVVVNATSVGLAPDSSARVNVVAASLQSGMLVCDVIPNPPDTPFLREARERGTETLDGRAMLVNQAAINIGLWTGLAPDREVMHAALDAAIADWRHPTS</sequence>
<feature type="binding site" evidence="8">
    <location>
        <position position="227"/>
    </location>
    <ligand>
        <name>NADP(+)</name>
        <dbReference type="ChEBI" id="CHEBI:58349"/>
    </ligand>
</feature>
<feature type="binding site" evidence="8">
    <location>
        <position position="257"/>
    </location>
    <ligand>
        <name>shikimate</name>
        <dbReference type="ChEBI" id="CHEBI:36208"/>
    </ligand>
</feature>
<dbReference type="InterPro" id="IPR013708">
    <property type="entry name" value="Shikimate_DH-bd_N"/>
</dbReference>
<feature type="domain" description="Shikimate dehydrogenase substrate binding N-terminal" evidence="11">
    <location>
        <begin position="26"/>
        <end position="96"/>
    </location>
</feature>
<comment type="catalytic activity">
    <reaction evidence="7 8">
        <text>shikimate + NADP(+) = 3-dehydroshikimate + NADPH + H(+)</text>
        <dbReference type="Rhea" id="RHEA:17737"/>
        <dbReference type="ChEBI" id="CHEBI:15378"/>
        <dbReference type="ChEBI" id="CHEBI:16630"/>
        <dbReference type="ChEBI" id="CHEBI:36208"/>
        <dbReference type="ChEBI" id="CHEBI:57783"/>
        <dbReference type="ChEBI" id="CHEBI:58349"/>
        <dbReference type="EC" id="1.1.1.25"/>
    </reaction>
</comment>
<dbReference type="InterPro" id="IPR022893">
    <property type="entry name" value="Shikimate_DH_fam"/>
</dbReference>
<keyword evidence="3 8" id="KW-0028">Amino-acid biosynthesis</keyword>
<proteinExistence type="inferred from homology"/>
<organism evidence="13 14">
    <name type="scientific">Microbacterium dauci</name>
    <dbReference type="NCBI Taxonomy" id="3048008"/>
    <lineage>
        <taxon>Bacteria</taxon>
        <taxon>Bacillati</taxon>
        <taxon>Actinomycetota</taxon>
        <taxon>Actinomycetes</taxon>
        <taxon>Micrococcales</taxon>
        <taxon>Microbacteriaceae</taxon>
        <taxon>Microbacterium</taxon>
    </lineage>
</organism>
<feature type="binding site" evidence="8">
    <location>
        <position position="109"/>
    </location>
    <ligand>
        <name>shikimate</name>
        <dbReference type="ChEBI" id="CHEBI:36208"/>
    </ligand>
</feature>
<dbReference type="HAMAP" id="MF_00222">
    <property type="entry name" value="Shikimate_DH_AroE"/>
    <property type="match status" value="1"/>
</dbReference>
<comment type="similarity">
    <text evidence="8">Belongs to the shikimate dehydrogenase family.</text>
</comment>
<keyword evidence="14" id="KW-1185">Reference proteome</keyword>
<feature type="region of interest" description="Disordered" evidence="9">
    <location>
        <begin position="1"/>
        <end position="20"/>
    </location>
</feature>
<dbReference type="Proteomes" id="UP001321481">
    <property type="component" value="Unassembled WGS sequence"/>
</dbReference>
<dbReference type="EMBL" id="JASJND010000001">
    <property type="protein sequence ID" value="MDJ1113263.1"/>
    <property type="molecule type" value="Genomic_DNA"/>
</dbReference>
<comment type="pathway">
    <text evidence="1 8">Metabolic intermediate biosynthesis; chorismate biosynthesis; chorismate from D-erythrose 4-phosphate and phosphoenolpyruvate: step 4/7.</text>
</comment>
<dbReference type="Pfam" id="PF08501">
    <property type="entry name" value="Shikimate_dh_N"/>
    <property type="match status" value="1"/>
</dbReference>
<evidence type="ECO:0000259" key="11">
    <source>
        <dbReference type="Pfam" id="PF08501"/>
    </source>
</evidence>
<dbReference type="PANTHER" id="PTHR21089:SF1">
    <property type="entry name" value="BIFUNCTIONAL 3-DEHYDROQUINATE DEHYDRATASE_SHIKIMATE DEHYDROGENASE, CHLOROPLASTIC"/>
    <property type="match status" value="1"/>
</dbReference>
<evidence type="ECO:0000313" key="14">
    <source>
        <dbReference type="Proteomes" id="UP001321481"/>
    </source>
</evidence>
<feature type="binding site" evidence="8">
    <location>
        <position position="69"/>
    </location>
    <ligand>
        <name>shikimate</name>
        <dbReference type="ChEBI" id="CHEBI:36208"/>
    </ligand>
</feature>
<dbReference type="InterPro" id="IPR006151">
    <property type="entry name" value="Shikm_DH/Glu-tRNA_Rdtase"/>
</dbReference>
<dbReference type="GO" id="GO:0004764">
    <property type="term" value="F:shikimate 3-dehydrogenase (NADP+) activity"/>
    <property type="evidence" value="ECO:0007669"/>
    <property type="project" value="UniProtKB-EC"/>
</dbReference>
<dbReference type="CDD" id="cd01065">
    <property type="entry name" value="NAD_bind_Shikimate_DH"/>
    <property type="match status" value="1"/>
</dbReference>
<evidence type="ECO:0000259" key="12">
    <source>
        <dbReference type="Pfam" id="PF18317"/>
    </source>
</evidence>
<dbReference type="RefSeq" id="WP_283714554.1">
    <property type="nucleotide sequence ID" value="NZ_JASJND010000001.1"/>
</dbReference>
<feature type="domain" description="SDH C-terminal" evidence="12">
    <location>
        <begin position="253"/>
        <end position="279"/>
    </location>
</feature>
<feature type="binding site" evidence="8">
    <location>
        <position position="94"/>
    </location>
    <ligand>
        <name>shikimate</name>
        <dbReference type="ChEBI" id="CHEBI:36208"/>
    </ligand>
</feature>
<dbReference type="SUPFAM" id="SSF51735">
    <property type="entry name" value="NAD(P)-binding Rossmann-fold domains"/>
    <property type="match status" value="1"/>
</dbReference>
<comment type="caution">
    <text evidence="8">Lacks conserved residue(s) required for the propagation of feature annotation.</text>
</comment>
<feature type="domain" description="Quinate/shikimate 5-dehydrogenase/glutamyl-tRNA reductase" evidence="10">
    <location>
        <begin position="120"/>
        <end position="226"/>
    </location>
</feature>
<keyword evidence="6 8" id="KW-0057">Aromatic amino acid biosynthesis</keyword>
<dbReference type="InterPro" id="IPR036291">
    <property type="entry name" value="NAD(P)-bd_dom_sf"/>
</dbReference>
<evidence type="ECO:0000256" key="8">
    <source>
        <dbReference type="HAMAP-Rule" id="MF_00222"/>
    </source>
</evidence>
<dbReference type="Pfam" id="PF18317">
    <property type="entry name" value="SDH_C"/>
    <property type="match status" value="1"/>
</dbReference>
<evidence type="ECO:0000256" key="9">
    <source>
        <dbReference type="SAM" id="MobiDB-lite"/>
    </source>
</evidence>
<feature type="binding site" evidence="8">
    <location>
        <position position="250"/>
    </location>
    <ligand>
        <name>NADP(+)</name>
        <dbReference type="ChEBI" id="CHEBI:58349"/>
    </ligand>
</feature>
<dbReference type="InterPro" id="IPR011342">
    <property type="entry name" value="Shikimate_DH"/>
</dbReference>
<evidence type="ECO:0000256" key="1">
    <source>
        <dbReference type="ARBA" id="ARBA00004871"/>
    </source>
</evidence>
<feature type="binding site" evidence="8">
    <location>
        <begin position="132"/>
        <end position="136"/>
    </location>
    <ligand>
        <name>NADP(+)</name>
        <dbReference type="ChEBI" id="CHEBI:58349"/>
    </ligand>
</feature>
<evidence type="ECO:0000256" key="2">
    <source>
        <dbReference type="ARBA" id="ARBA00012962"/>
    </source>
</evidence>
<accession>A0ABT6ZBE5</accession>
<comment type="caution">
    <text evidence="13">The sequence shown here is derived from an EMBL/GenBank/DDBJ whole genome shotgun (WGS) entry which is preliminary data.</text>
</comment>
<keyword evidence="4 8" id="KW-0521">NADP</keyword>
<comment type="subunit">
    <text evidence="8">Homodimer.</text>
</comment>
<evidence type="ECO:0000256" key="4">
    <source>
        <dbReference type="ARBA" id="ARBA00022857"/>
    </source>
</evidence>
<dbReference type="SUPFAM" id="SSF53223">
    <property type="entry name" value="Aminoacid dehydrogenase-like, N-terminal domain"/>
    <property type="match status" value="1"/>
</dbReference>
<dbReference type="EC" id="1.1.1.25" evidence="2 8"/>
<dbReference type="NCBIfam" id="TIGR00507">
    <property type="entry name" value="aroE"/>
    <property type="match status" value="1"/>
</dbReference>
<name>A0ABT6ZBE5_9MICO</name>
<keyword evidence="5 8" id="KW-0560">Oxidoreductase</keyword>
<comment type="function">
    <text evidence="8">Involved in the biosynthesis of the chorismate, which leads to the biosynthesis of aromatic amino acids. Catalyzes the reversible NADPH linked reduction of 3-dehydroshikimate (DHSA) to yield shikimate (SA).</text>
</comment>
<dbReference type="Pfam" id="PF01488">
    <property type="entry name" value="Shikimate_DH"/>
    <property type="match status" value="1"/>
</dbReference>
<protein>
    <recommendedName>
        <fullName evidence="2 8">Shikimate dehydrogenase (NADP(+))</fullName>
        <shortName evidence="8">SDH</shortName>
        <ecNumber evidence="2 8">1.1.1.25</ecNumber>
    </recommendedName>
</protein>
<evidence type="ECO:0000259" key="10">
    <source>
        <dbReference type="Pfam" id="PF01488"/>
    </source>
</evidence>
<dbReference type="PANTHER" id="PTHR21089">
    <property type="entry name" value="SHIKIMATE DEHYDROGENASE"/>
    <property type="match status" value="1"/>
</dbReference>
<dbReference type="InterPro" id="IPR046346">
    <property type="entry name" value="Aminoacid_DH-like_N_sf"/>
</dbReference>
<dbReference type="Gene3D" id="3.40.50.720">
    <property type="entry name" value="NAD(P)-binding Rossmann-like Domain"/>
    <property type="match status" value="1"/>
</dbReference>
<evidence type="ECO:0000256" key="3">
    <source>
        <dbReference type="ARBA" id="ARBA00022605"/>
    </source>
</evidence>
<evidence type="ECO:0000256" key="6">
    <source>
        <dbReference type="ARBA" id="ARBA00023141"/>
    </source>
</evidence>
<gene>
    <name evidence="8 13" type="primary">aroE</name>
    <name evidence="13" type="ORF">QNI14_02215</name>
</gene>
<evidence type="ECO:0000256" key="5">
    <source>
        <dbReference type="ARBA" id="ARBA00023002"/>
    </source>
</evidence>
<dbReference type="InterPro" id="IPR041121">
    <property type="entry name" value="SDH_C"/>
</dbReference>
<feature type="active site" description="Proton acceptor" evidence="8">
    <location>
        <position position="73"/>
    </location>
</feature>
<dbReference type="Gene3D" id="3.40.50.10860">
    <property type="entry name" value="Leucine Dehydrogenase, chain A, domain 1"/>
    <property type="match status" value="1"/>
</dbReference>
<evidence type="ECO:0000313" key="13">
    <source>
        <dbReference type="EMBL" id="MDJ1113263.1"/>
    </source>
</evidence>
<evidence type="ECO:0000256" key="7">
    <source>
        <dbReference type="ARBA" id="ARBA00049442"/>
    </source>
</evidence>